<feature type="transmembrane region" description="Helical" evidence="7">
    <location>
        <begin position="22"/>
        <end position="42"/>
    </location>
</feature>
<evidence type="ECO:0000313" key="8">
    <source>
        <dbReference type="EMBL" id="KAK3515580.1"/>
    </source>
</evidence>
<dbReference type="InterPro" id="IPR047297">
    <property type="entry name" value="FXYD_motif"/>
</dbReference>
<evidence type="ECO:0000256" key="1">
    <source>
        <dbReference type="ARBA" id="ARBA00004167"/>
    </source>
</evidence>
<evidence type="ECO:0000256" key="6">
    <source>
        <dbReference type="ARBA" id="ARBA00023136"/>
    </source>
</evidence>
<dbReference type="GO" id="GO:0043269">
    <property type="term" value="P:regulation of monoatomic ion transport"/>
    <property type="evidence" value="ECO:0007669"/>
    <property type="project" value="InterPro"/>
</dbReference>
<evidence type="ECO:0000256" key="4">
    <source>
        <dbReference type="ARBA" id="ARBA00022692"/>
    </source>
</evidence>
<keyword evidence="5 7" id="KW-0406">Ion transport</keyword>
<keyword evidence="9" id="KW-1185">Reference proteome</keyword>
<keyword evidence="4 7" id="KW-0812">Transmembrane</keyword>
<dbReference type="GO" id="GO:0006811">
    <property type="term" value="P:monoatomic ion transport"/>
    <property type="evidence" value="ECO:0007669"/>
    <property type="project" value="UniProtKB-KW"/>
</dbReference>
<dbReference type="InterPro" id="IPR000272">
    <property type="entry name" value="Ion-transport_regulator_FXYD"/>
</dbReference>
<accession>A0AAE0Q8K6</accession>
<dbReference type="EMBL" id="JAUCMX010000020">
    <property type="protein sequence ID" value="KAK3515580.1"/>
    <property type="molecule type" value="Genomic_DNA"/>
</dbReference>
<dbReference type="Gene3D" id="1.20.5.780">
    <property type="entry name" value="Single helix bin"/>
    <property type="match status" value="1"/>
</dbReference>
<keyword evidence="6 7" id="KW-0472">Membrane</keyword>
<dbReference type="Pfam" id="PF02038">
    <property type="entry name" value="ATP1G1_PLM_MAT8"/>
    <property type="match status" value="1"/>
</dbReference>
<comment type="subcellular location">
    <subcellularLocation>
        <location evidence="1">Membrane</location>
        <topology evidence="1">Single-pass membrane protein</topology>
    </subcellularLocation>
</comment>
<feature type="transmembrane region" description="Helical" evidence="7">
    <location>
        <begin position="54"/>
        <end position="75"/>
    </location>
</feature>
<name>A0AAE0Q8K6_9TELE</name>
<dbReference type="Proteomes" id="UP001274896">
    <property type="component" value="Unassembled WGS sequence"/>
</dbReference>
<proteinExistence type="inferred from homology"/>
<dbReference type="AlphaFoldDB" id="A0AAE0Q8K6"/>
<dbReference type="GO" id="GO:0099106">
    <property type="term" value="F:ion channel regulator activity"/>
    <property type="evidence" value="ECO:0007669"/>
    <property type="project" value="InterPro"/>
</dbReference>
<organism evidence="8 9">
    <name type="scientific">Hemibagrus guttatus</name>
    <dbReference type="NCBI Taxonomy" id="175788"/>
    <lineage>
        <taxon>Eukaryota</taxon>
        <taxon>Metazoa</taxon>
        <taxon>Chordata</taxon>
        <taxon>Craniata</taxon>
        <taxon>Vertebrata</taxon>
        <taxon>Euteleostomi</taxon>
        <taxon>Actinopterygii</taxon>
        <taxon>Neopterygii</taxon>
        <taxon>Teleostei</taxon>
        <taxon>Ostariophysi</taxon>
        <taxon>Siluriformes</taxon>
        <taxon>Bagridae</taxon>
        <taxon>Hemibagrus</taxon>
    </lineage>
</organism>
<evidence type="ECO:0000256" key="2">
    <source>
        <dbReference type="ARBA" id="ARBA00005948"/>
    </source>
</evidence>
<comment type="caution">
    <text evidence="7">Lacks conserved residue(s) required for the propagation of feature annotation.</text>
</comment>
<comment type="similarity">
    <text evidence="2 7">Belongs to the FXYD family.</text>
</comment>
<dbReference type="PROSITE" id="PS01310">
    <property type="entry name" value="FXYD"/>
    <property type="match status" value="1"/>
</dbReference>
<reference evidence="8" key="1">
    <citation type="submission" date="2023-06" db="EMBL/GenBank/DDBJ databases">
        <title>Male Hemibagrus guttatus genome.</title>
        <authorList>
            <person name="Bian C."/>
        </authorList>
    </citation>
    <scope>NUCLEOTIDE SEQUENCE</scope>
    <source>
        <strain evidence="8">Male_cb2023</strain>
        <tissue evidence="8">Muscle</tissue>
    </source>
</reference>
<keyword evidence="7" id="KW-1133">Transmembrane helix</keyword>
<dbReference type="GO" id="GO:0016020">
    <property type="term" value="C:membrane"/>
    <property type="evidence" value="ECO:0007669"/>
    <property type="project" value="UniProtKB-SubCell"/>
</dbReference>
<evidence type="ECO:0000256" key="7">
    <source>
        <dbReference type="RuleBase" id="RU364131"/>
    </source>
</evidence>
<sequence length="91" mass="10624">MTMCTSWVSHPARNHTPFTRRIIIFFFFFFFFIIIIISSYPVEKDPFVYNYDRLRIGGIIFTVLLVIGAIVLLFYDKCGTKKKSDDAASQI</sequence>
<gene>
    <name evidence="8" type="ORF">QTP70_024606</name>
</gene>
<keyword evidence="3 7" id="KW-0813">Transport</keyword>
<evidence type="ECO:0000313" key="9">
    <source>
        <dbReference type="Proteomes" id="UP001274896"/>
    </source>
</evidence>
<evidence type="ECO:0000256" key="5">
    <source>
        <dbReference type="ARBA" id="ARBA00023065"/>
    </source>
</evidence>
<comment type="caution">
    <text evidence="8">The sequence shown here is derived from an EMBL/GenBank/DDBJ whole genome shotgun (WGS) entry which is preliminary data.</text>
</comment>
<protein>
    <recommendedName>
        <fullName evidence="7">FXYD domain-containing ion transport regulator</fullName>
    </recommendedName>
</protein>
<evidence type="ECO:0000256" key="3">
    <source>
        <dbReference type="ARBA" id="ARBA00022448"/>
    </source>
</evidence>